<evidence type="ECO:0000313" key="2">
    <source>
        <dbReference type="Proteomes" id="UP001055093"/>
    </source>
</evidence>
<sequence length="319" mass="33097">MHRPRRPWRRSKGLRAQDIRIGIDLGGTKIAGIALGPDGTTRAETRVPTPQGDYAGTLDAIAGLVATLEAEAGTEGASVGIGMPGAVSRHNGLIKNANSVWLNGRPFAQDIAARLGRPVRVENDANCLAVSEAVDGAGAGERLVWAVILGTGVGSGVAVDGQALTGRNAIAGEWGHNPLPWPRDDERPGPACYCGRRGCLETWLSGPGLAADHLACTGERLSGEQIVAAALQGEPGAAATLARYLDRLARGIAHVVNLLDPDVIVLGGGLSRIESVVAALPERIAPHVFSDTFDTPVRTSRHGDASGVRGAAWLWGPES</sequence>
<protein>
    <submittedName>
        <fullName evidence="1">Fructokinase</fullName>
    </submittedName>
</protein>
<dbReference type="InterPro" id="IPR049874">
    <property type="entry name" value="ROK_cs"/>
</dbReference>
<dbReference type="InterPro" id="IPR000600">
    <property type="entry name" value="ROK"/>
</dbReference>
<dbReference type="SUPFAM" id="SSF53067">
    <property type="entry name" value="Actin-like ATPase domain"/>
    <property type="match status" value="1"/>
</dbReference>
<reference evidence="1" key="2">
    <citation type="submission" date="2021-08" db="EMBL/GenBank/DDBJ databases">
        <authorList>
            <person name="Tani A."/>
            <person name="Ola A."/>
            <person name="Ogura Y."/>
            <person name="Katsura K."/>
            <person name="Hayashi T."/>
        </authorList>
    </citation>
    <scope>NUCLEOTIDE SEQUENCE</scope>
    <source>
        <strain evidence="1">DSM 14458</strain>
    </source>
</reference>
<dbReference type="PANTHER" id="PTHR18964">
    <property type="entry name" value="ROK (REPRESSOR, ORF, KINASE) FAMILY"/>
    <property type="match status" value="1"/>
</dbReference>
<gene>
    <name evidence="1" type="primary">mak</name>
    <name evidence="1" type="ORF">BGCPKDLD_1975</name>
</gene>
<comment type="caution">
    <text evidence="1">The sequence shown here is derived from an EMBL/GenBank/DDBJ whole genome shotgun (WGS) entry which is preliminary data.</text>
</comment>
<dbReference type="PANTHER" id="PTHR18964:SF174">
    <property type="entry name" value="D-ALLOSE KINASE-RELATED"/>
    <property type="match status" value="1"/>
</dbReference>
<dbReference type="InterPro" id="IPR043129">
    <property type="entry name" value="ATPase_NBD"/>
</dbReference>
<proteinExistence type="predicted"/>
<evidence type="ECO:0000313" key="1">
    <source>
        <dbReference type="EMBL" id="GJE75391.1"/>
    </source>
</evidence>
<organism evidence="1 2">
    <name type="scientific">Methylorubrum suomiense</name>
    <dbReference type="NCBI Taxonomy" id="144191"/>
    <lineage>
        <taxon>Bacteria</taxon>
        <taxon>Pseudomonadati</taxon>
        <taxon>Pseudomonadota</taxon>
        <taxon>Alphaproteobacteria</taxon>
        <taxon>Hyphomicrobiales</taxon>
        <taxon>Methylobacteriaceae</taxon>
        <taxon>Methylorubrum</taxon>
    </lineage>
</organism>
<dbReference type="Proteomes" id="UP001055093">
    <property type="component" value="Unassembled WGS sequence"/>
</dbReference>
<dbReference type="Gene3D" id="3.30.420.40">
    <property type="match status" value="2"/>
</dbReference>
<dbReference type="Pfam" id="PF00480">
    <property type="entry name" value="ROK"/>
    <property type="match status" value="1"/>
</dbReference>
<dbReference type="RefSeq" id="WP_137827578.1">
    <property type="nucleotide sequence ID" value="NZ_BPRE01000005.1"/>
</dbReference>
<keyword evidence="2" id="KW-1185">Reference proteome</keyword>
<name>A0ABQ4UST4_9HYPH</name>
<dbReference type="CDD" id="cd24066">
    <property type="entry name" value="ASKHA_NBD_ROK_EcFRK-like"/>
    <property type="match status" value="1"/>
</dbReference>
<dbReference type="EMBL" id="BPRE01000005">
    <property type="protein sequence ID" value="GJE75391.1"/>
    <property type="molecule type" value="Genomic_DNA"/>
</dbReference>
<reference evidence="1" key="1">
    <citation type="journal article" date="2021" name="Front. Microbiol.">
        <title>Comprehensive Comparative Genomics and Phenotyping of Methylobacterium Species.</title>
        <authorList>
            <person name="Alessa O."/>
            <person name="Ogura Y."/>
            <person name="Fujitani Y."/>
            <person name="Takami H."/>
            <person name="Hayashi T."/>
            <person name="Sahin N."/>
            <person name="Tani A."/>
        </authorList>
    </citation>
    <scope>NUCLEOTIDE SEQUENCE</scope>
    <source>
        <strain evidence="1">DSM 14458</strain>
    </source>
</reference>
<accession>A0ABQ4UST4</accession>
<dbReference type="PROSITE" id="PS01125">
    <property type="entry name" value="ROK"/>
    <property type="match status" value="1"/>
</dbReference>